<dbReference type="AlphaFoldDB" id="A0A3Q7FAR5"/>
<evidence type="ECO:0000313" key="4">
    <source>
        <dbReference type="Proteomes" id="UP000004994"/>
    </source>
</evidence>
<protein>
    <recommendedName>
        <fullName evidence="2">Protein ENHANCED DISEASE RESISTANCE 2 C-terminal domain-containing protein</fullName>
    </recommendedName>
</protein>
<sequence length="529" mass="59902">MGACASKPNGCVGIRGRRLVRRKRHRVSRKRNVSKTHSASQNLSKIEPSSSADHSYSNPAFQGNAESWFDPEMVVESDCEDDFHSVQDVFSQNGSFSTGVSPRFSDFVYHNGNAASDLSEKHEQPNGSEESSVVKEGVVKRYFSADSQLKSNSQTEMDDPSLNDKTPRSMDGGARVETGIFHNCGRQNPCLPCLACVASSDEKKKSLNPISPRSRKKSSLTQMLSFKWRETNSSSALLSPKTVLQRPIAGSQIPCSPLGRKMANCWSSVEPNTFKIRGKNFFRDKKKDFALNCAAFYPFGADLFLSPRKIDHIARFVELPAIDSSSEVPSILVVNLQIWHLKPAPEKMLAIPLYPPAIFQNEYDGEGMNFVLYFKLSENYSTEMPVQFQENLQRLIHDEIEKIKGFPRDTNAPFRERLKFLGRVVNTEDLQLSAAEKKLLNAYNEKPVLSRPQHEFYLGENYFEIDLDIHRFNYLARKGVESFKDRLKNCVLDFGLTIQGNKAEDLPENMLCCIRMNEIDYAKYHQLGF</sequence>
<reference evidence="3" key="1">
    <citation type="journal article" date="2012" name="Nature">
        <title>The tomato genome sequence provides insights into fleshy fruit evolution.</title>
        <authorList>
            <consortium name="Tomato Genome Consortium"/>
        </authorList>
    </citation>
    <scope>NUCLEOTIDE SEQUENCE [LARGE SCALE GENOMIC DNA]</scope>
    <source>
        <strain evidence="3">cv. Heinz 1706</strain>
    </source>
</reference>
<accession>A0A3Q7FAR5</accession>
<feature type="compositionally biased region" description="Polar residues" evidence="1">
    <location>
        <begin position="36"/>
        <end position="63"/>
    </location>
</feature>
<dbReference type="OMA" id="QMLSFKW"/>
<dbReference type="PaxDb" id="4081-Solyc02g087480.2.1"/>
<dbReference type="PANTHER" id="PTHR31558">
    <property type="entry name" value="CW14 PROTEIN"/>
    <property type="match status" value="1"/>
</dbReference>
<dbReference type="Gramene" id="Solyc02g087480.3.1">
    <property type="protein sequence ID" value="Solyc02g087480.3.1"/>
    <property type="gene ID" value="Solyc02g087480.3"/>
</dbReference>
<feature type="compositionally biased region" description="Polar residues" evidence="1">
    <location>
        <begin position="145"/>
        <end position="155"/>
    </location>
</feature>
<organism evidence="3">
    <name type="scientific">Solanum lycopersicum</name>
    <name type="common">Tomato</name>
    <name type="synonym">Lycopersicon esculentum</name>
    <dbReference type="NCBI Taxonomy" id="4081"/>
    <lineage>
        <taxon>Eukaryota</taxon>
        <taxon>Viridiplantae</taxon>
        <taxon>Streptophyta</taxon>
        <taxon>Embryophyta</taxon>
        <taxon>Tracheophyta</taxon>
        <taxon>Spermatophyta</taxon>
        <taxon>Magnoliopsida</taxon>
        <taxon>eudicotyledons</taxon>
        <taxon>Gunneridae</taxon>
        <taxon>Pentapetalae</taxon>
        <taxon>asterids</taxon>
        <taxon>lamiids</taxon>
        <taxon>Solanales</taxon>
        <taxon>Solanaceae</taxon>
        <taxon>Solanoideae</taxon>
        <taxon>Solaneae</taxon>
        <taxon>Solanum</taxon>
        <taxon>Solanum subgen. Lycopersicon</taxon>
    </lineage>
</organism>
<feature type="domain" description="Protein ENHANCED DISEASE RESISTANCE 2 C-terminal" evidence="2">
    <location>
        <begin position="266"/>
        <end position="520"/>
    </location>
</feature>
<evidence type="ECO:0000313" key="3">
    <source>
        <dbReference type="EnsemblPlants" id="Solyc02g087480.3.1"/>
    </source>
</evidence>
<dbReference type="EnsemblPlants" id="Solyc02g087480.3.1">
    <property type="protein sequence ID" value="Solyc02g087480.3.1"/>
    <property type="gene ID" value="Solyc02g087480.3"/>
</dbReference>
<feature type="compositionally biased region" description="Basic residues" evidence="1">
    <location>
        <begin position="15"/>
        <end position="34"/>
    </location>
</feature>
<evidence type="ECO:0000256" key="1">
    <source>
        <dbReference type="SAM" id="MobiDB-lite"/>
    </source>
</evidence>
<evidence type="ECO:0000259" key="2">
    <source>
        <dbReference type="Pfam" id="PF07059"/>
    </source>
</evidence>
<keyword evidence="4" id="KW-1185">Reference proteome</keyword>
<reference evidence="3" key="2">
    <citation type="submission" date="2019-01" db="UniProtKB">
        <authorList>
            <consortium name="EnsemblPlants"/>
        </authorList>
    </citation>
    <scope>IDENTIFICATION</scope>
    <source>
        <strain evidence="3">cv. Heinz 1706</strain>
    </source>
</reference>
<proteinExistence type="predicted"/>
<feature type="region of interest" description="Disordered" evidence="1">
    <location>
        <begin position="145"/>
        <end position="173"/>
    </location>
</feature>
<dbReference type="STRING" id="4081.A0A3Q7FAR5"/>
<dbReference type="Pfam" id="PF07059">
    <property type="entry name" value="EDR2_C"/>
    <property type="match status" value="1"/>
</dbReference>
<dbReference type="PANTHER" id="PTHR31558:SF19">
    <property type="entry name" value="PROTEIN ENHANCED DISEASE RESISTANCE 2 C-TERMINAL DOMAIN-CONTAINING PROTEIN"/>
    <property type="match status" value="1"/>
</dbReference>
<dbReference type="Proteomes" id="UP000004994">
    <property type="component" value="Chromosome 2"/>
</dbReference>
<dbReference type="InterPro" id="IPR009769">
    <property type="entry name" value="EDR2_C"/>
</dbReference>
<feature type="region of interest" description="Disordered" evidence="1">
    <location>
        <begin position="1"/>
        <end position="63"/>
    </location>
</feature>
<name>A0A3Q7FAR5_SOLLC</name>
<dbReference type="InParanoid" id="A0A3Q7FAR5"/>